<keyword evidence="4" id="KW-1185">Reference proteome</keyword>
<evidence type="ECO:0000256" key="2">
    <source>
        <dbReference type="SAM" id="Phobius"/>
    </source>
</evidence>
<feature type="transmembrane region" description="Helical" evidence="2">
    <location>
        <begin position="153"/>
        <end position="175"/>
    </location>
</feature>
<dbReference type="EMBL" id="CP064812">
    <property type="protein sequence ID" value="QPG73911.1"/>
    <property type="molecule type" value="Genomic_DNA"/>
</dbReference>
<organism evidence="3 4">
    <name type="scientific">Eeniella nana</name>
    <name type="common">Yeast</name>
    <name type="synonym">Brettanomyces nanus</name>
    <dbReference type="NCBI Taxonomy" id="13502"/>
    <lineage>
        <taxon>Eukaryota</taxon>
        <taxon>Fungi</taxon>
        <taxon>Dikarya</taxon>
        <taxon>Ascomycota</taxon>
        <taxon>Saccharomycotina</taxon>
        <taxon>Pichiomycetes</taxon>
        <taxon>Pichiales</taxon>
        <taxon>Pichiaceae</taxon>
        <taxon>Brettanomyces</taxon>
    </lineage>
</organism>
<dbReference type="GO" id="GO:0042910">
    <property type="term" value="F:xenobiotic transmembrane transporter activity"/>
    <property type="evidence" value="ECO:0007669"/>
    <property type="project" value="InterPro"/>
</dbReference>
<protein>
    <submittedName>
        <fullName evidence="3">Uncharacterized protein</fullName>
    </submittedName>
</protein>
<keyword evidence="2" id="KW-0472">Membrane</keyword>
<keyword evidence="2" id="KW-1133">Transmembrane helix</keyword>
<comment type="similarity">
    <text evidence="1">Belongs to the multi antimicrobial extrusion (MATE) (TC 2.A.66.1) family.</text>
</comment>
<feature type="transmembrane region" description="Helical" evidence="2">
    <location>
        <begin position="12"/>
        <end position="34"/>
    </location>
</feature>
<accession>A0A875RX00</accession>
<dbReference type="GO" id="GO:0015297">
    <property type="term" value="F:antiporter activity"/>
    <property type="evidence" value="ECO:0007669"/>
    <property type="project" value="InterPro"/>
</dbReference>
<dbReference type="Proteomes" id="UP000662931">
    <property type="component" value="Chromosome 1"/>
</dbReference>
<dbReference type="Pfam" id="PF01554">
    <property type="entry name" value="MatE"/>
    <property type="match status" value="1"/>
</dbReference>
<dbReference type="AlphaFoldDB" id="A0A875RX00"/>
<dbReference type="OrthoDB" id="2126698at2759"/>
<feature type="transmembrane region" description="Helical" evidence="2">
    <location>
        <begin position="94"/>
        <end position="116"/>
    </location>
</feature>
<feature type="transmembrane region" description="Helical" evidence="2">
    <location>
        <begin position="55"/>
        <end position="74"/>
    </location>
</feature>
<dbReference type="PANTHER" id="PTHR11206">
    <property type="entry name" value="MULTIDRUG RESISTANCE PROTEIN"/>
    <property type="match status" value="1"/>
</dbReference>
<evidence type="ECO:0000313" key="4">
    <source>
        <dbReference type="Proteomes" id="UP000662931"/>
    </source>
</evidence>
<gene>
    <name evidence="3" type="ORF">FOA43_001226</name>
</gene>
<sequence>MSTRFGLDELAAQSVVSTLASFAFQLPFSVGIYCSTRVANIIGAKSLDYKVAIKVMLSVACFLSILNFSWMVLLRHPLASLFSEDKVLIDRVCHLFLVVGFNQFLDCINIICAAILRGQGRQRVGSCLSLFSYYIVATPFEILLGFYLNLEVFGLWLGLALGVSFLSLSELIVVIKSNWDLIIKKSADIA</sequence>
<keyword evidence="2" id="KW-0812">Transmembrane</keyword>
<dbReference type="InterPro" id="IPR002528">
    <property type="entry name" value="MATE_fam"/>
</dbReference>
<dbReference type="GO" id="GO:0016020">
    <property type="term" value="C:membrane"/>
    <property type="evidence" value="ECO:0007669"/>
    <property type="project" value="InterPro"/>
</dbReference>
<evidence type="ECO:0000313" key="3">
    <source>
        <dbReference type="EMBL" id="QPG73911.1"/>
    </source>
</evidence>
<dbReference type="GeneID" id="62194627"/>
<proteinExistence type="inferred from homology"/>
<dbReference type="RefSeq" id="XP_038777476.1">
    <property type="nucleotide sequence ID" value="XM_038921548.1"/>
</dbReference>
<dbReference type="KEGG" id="bnn:FOA43_001226"/>
<name>A0A875RX00_EENNA</name>
<feature type="transmembrane region" description="Helical" evidence="2">
    <location>
        <begin position="128"/>
        <end position="147"/>
    </location>
</feature>
<evidence type="ECO:0000256" key="1">
    <source>
        <dbReference type="ARBA" id="ARBA00010199"/>
    </source>
</evidence>
<reference evidence="3" key="1">
    <citation type="submission" date="2020-10" db="EMBL/GenBank/DDBJ databases">
        <authorList>
            <person name="Roach M.J.R."/>
        </authorList>
    </citation>
    <scope>NUCLEOTIDE SEQUENCE</scope>
    <source>
        <strain evidence="3">CBS 1945</strain>
    </source>
</reference>